<feature type="domain" description="PepSY" evidence="1">
    <location>
        <begin position="4"/>
        <end position="52"/>
    </location>
</feature>
<accession>A0ABR8PLJ4</accession>
<dbReference type="Gene3D" id="3.10.450.40">
    <property type="match status" value="1"/>
</dbReference>
<dbReference type="EMBL" id="JACSQY010000009">
    <property type="protein sequence ID" value="MBD7909049.1"/>
    <property type="molecule type" value="Genomic_DNA"/>
</dbReference>
<evidence type="ECO:0000313" key="2">
    <source>
        <dbReference type="EMBL" id="MBD7909049.1"/>
    </source>
</evidence>
<comment type="caution">
    <text evidence="2">The sequence shown here is derived from an EMBL/GenBank/DDBJ whole genome shotgun (WGS) entry which is preliminary data.</text>
</comment>
<dbReference type="Pfam" id="PF03413">
    <property type="entry name" value="PepSY"/>
    <property type="match status" value="1"/>
</dbReference>
<organism evidence="2 3">
    <name type="scientific">Sporosarcina gallistercoris</name>
    <dbReference type="NCBI Taxonomy" id="2762245"/>
    <lineage>
        <taxon>Bacteria</taxon>
        <taxon>Bacillati</taxon>
        <taxon>Bacillota</taxon>
        <taxon>Bacilli</taxon>
        <taxon>Bacillales</taxon>
        <taxon>Caryophanaceae</taxon>
        <taxon>Sporosarcina</taxon>
    </lineage>
</organism>
<protein>
    <submittedName>
        <fullName evidence="2">PepSY domain-containing protein</fullName>
    </submittedName>
</protein>
<gene>
    <name evidence="2" type="ORF">H9659_12005</name>
</gene>
<dbReference type="InterPro" id="IPR025711">
    <property type="entry name" value="PepSY"/>
</dbReference>
<evidence type="ECO:0000313" key="3">
    <source>
        <dbReference type="Proteomes" id="UP000659496"/>
    </source>
</evidence>
<name>A0ABR8PLJ4_9BACL</name>
<evidence type="ECO:0000259" key="1">
    <source>
        <dbReference type="Pfam" id="PF03413"/>
    </source>
</evidence>
<reference evidence="2 3" key="1">
    <citation type="submission" date="2020-08" db="EMBL/GenBank/DDBJ databases">
        <title>A Genomic Blueprint of the Chicken Gut Microbiome.</title>
        <authorList>
            <person name="Gilroy R."/>
            <person name="Ravi A."/>
            <person name="Getino M."/>
            <person name="Pursley I."/>
            <person name="Horton D.L."/>
            <person name="Alikhan N.-F."/>
            <person name="Baker D."/>
            <person name="Gharbi K."/>
            <person name="Hall N."/>
            <person name="Watson M."/>
            <person name="Adriaenssens E.M."/>
            <person name="Foster-Nyarko E."/>
            <person name="Jarju S."/>
            <person name="Secka A."/>
            <person name="Antonio M."/>
            <person name="Oren A."/>
            <person name="Chaudhuri R."/>
            <person name="La Ragione R.M."/>
            <person name="Hildebrand F."/>
            <person name="Pallen M.J."/>
        </authorList>
    </citation>
    <scope>NUCLEOTIDE SEQUENCE [LARGE SCALE GENOMIC DNA]</scope>
    <source>
        <strain evidence="2 3">Sa3CUA8</strain>
    </source>
</reference>
<dbReference type="Proteomes" id="UP000659496">
    <property type="component" value="Unassembled WGS sequence"/>
</dbReference>
<sequence>MMVALQQVPGHVVKAELEYDQGTVIYEIEIRTHDGQKYEVKVDANTGNVLRVKLD</sequence>
<proteinExistence type="predicted"/>
<keyword evidence="3" id="KW-1185">Reference proteome</keyword>